<evidence type="ECO:0000313" key="1">
    <source>
        <dbReference type="EMBL" id="THU87371.1"/>
    </source>
</evidence>
<dbReference type="EMBL" id="ML179453">
    <property type="protein sequence ID" value="THU87371.1"/>
    <property type="molecule type" value="Genomic_DNA"/>
</dbReference>
<keyword evidence="2" id="KW-1185">Reference proteome</keyword>
<organism evidence="1 2">
    <name type="scientific">Dendrothele bispora (strain CBS 962.96)</name>
    <dbReference type="NCBI Taxonomy" id="1314807"/>
    <lineage>
        <taxon>Eukaryota</taxon>
        <taxon>Fungi</taxon>
        <taxon>Dikarya</taxon>
        <taxon>Basidiomycota</taxon>
        <taxon>Agaricomycotina</taxon>
        <taxon>Agaricomycetes</taxon>
        <taxon>Agaricomycetidae</taxon>
        <taxon>Agaricales</taxon>
        <taxon>Agaricales incertae sedis</taxon>
        <taxon>Dendrothele</taxon>
    </lineage>
</organism>
<evidence type="ECO:0000313" key="2">
    <source>
        <dbReference type="Proteomes" id="UP000297245"/>
    </source>
</evidence>
<feature type="non-terminal residue" evidence="1">
    <location>
        <position position="1"/>
    </location>
</feature>
<evidence type="ECO:0008006" key="3">
    <source>
        <dbReference type="Google" id="ProtNLM"/>
    </source>
</evidence>
<dbReference type="Proteomes" id="UP000297245">
    <property type="component" value="Unassembled WGS sequence"/>
</dbReference>
<sequence length="137" mass="15517">WLTRTAPLGRAISLTLSVIHPDLYRAGLKALDHCCQRGSHNGKTYEWAQRWNSVYTALTVISGRISVPHVDSHGRYNFLDALVSLGTADKPKLIFKELNTTFSYKAGTVVLFSGSRWTHEVPKWGPGERICYAYYMR</sequence>
<protein>
    <recommendedName>
        <fullName evidence="3">Prolyl 4-hydroxylase alpha subunit Fe(2+) 2OG dioxygenase domain-containing protein</fullName>
    </recommendedName>
</protein>
<proteinExistence type="predicted"/>
<dbReference type="AlphaFoldDB" id="A0A4S8LEX3"/>
<reference evidence="1 2" key="1">
    <citation type="journal article" date="2019" name="Nat. Ecol. Evol.">
        <title>Megaphylogeny resolves global patterns of mushroom evolution.</title>
        <authorList>
            <person name="Varga T."/>
            <person name="Krizsan K."/>
            <person name="Foldi C."/>
            <person name="Dima B."/>
            <person name="Sanchez-Garcia M."/>
            <person name="Sanchez-Ramirez S."/>
            <person name="Szollosi G.J."/>
            <person name="Szarkandi J.G."/>
            <person name="Papp V."/>
            <person name="Albert L."/>
            <person name="Andreopoulos W."/>
            <person name="Angelini C."/>
            <person name="Antonin V."/>
            <person name="Barry K.W."/>
            <person name="Bougher N.L."/>
            <person name="Buchanan P."/>
            <person name="Buyck B."/>
            <person name="Bense V."/>
            <person name="Catcheside P."/>
            <person name="Chovatia M."/>
            <person name="Cooper J."/>
            <person name="Damon W."/>
            <person name="Desjardin D."/>
            <person name="Finy P."/>
            <person name="Geml J."/>
            <person name="Haridas S."/>
            <person name="Hughes K."/>
            <person name="Justo A."/>
            <person name="Karasinski D."/>
            <person name="Kautmanova I."/>
            <person name="Kiss B."/>
            <person name="Kocsube S."/>
            <person name="Kotiranta H."/>
            <person name="LaButti K.M."/>
            <person name="Lechner B.E."/>
            <person name="Liimatainen K."/>
            <person name="Lipzen A."/>
            <person name="Lukacs Z."/>
            <person name="Mihaltcheva S."/>
            <person name="Morgado L.N."/>
            <person name="Niskanen T."/>
            <person name="Noordeloos M.E."/>
            <person name="Ohm R.A."/>
            <person name="Ortiz-Santana B."/>
            <person name="Ovrebo C."/>
            <person name="Racz N."/>
            <person name="Riley R."/>
            <person name="Savchenko A."/>
            <person name="Shiryaev A."/>
            <person name="Soop K."/>
            <person name="Spirin V."/>
            <person name="Szebenyi C."/>
            <person name="Tomsovsky M."/>
            <person name="Tulloss R.E."/>
            <person name="Uehling J."/>
            <person name="Grigoriev I.V."/>
            <person name="Vagvolgyi C."/>
            <person name="Papp T."/>
            <person name="Martin F.M."/>
            <person name="Miettinen O."/>
            <person name="Hibbett D.S."/>
            <person name="Nagy L.G."/>
        </authorList>
    </citation>
    <scope>NUCLEOTIDE SEQUENCE [LARGE SCALE GENOMIC DNA]</scope>
    <source>
        <strain evidence="1 2">CBS 962.96</strain>
    </source>
</reference>
<name>A0A4S8LEX3_DENBC</name>
<gene>
    <name evidence="1" type="ORF">K435DRAFT_614789</name>
</gene>
<accession>A0A4S8LEX3</accession>
<dbReference type="OrthoDB" id="3200752at2759"/>
<dbReference type="Gene3D" id="3.60.130.30">
    <property type="match status" value="1"/>
</dbReference>
<feature type="non-terminal residue" evidence="1">
    <location>
        <position position="137"/>
    </location>
</feature>